<name>A0A9R1KJV9_WHEAT</name>
<sequence length="349" mass="37829">GGYLDGEVARRRGGIRLGGQREALEVTGLVLLALRLVVGVEGVGGVAPGVHAVARRAVPQRRAVRVAARVVDLGAEELVEIVPAGLGVERAPRSGQVLHALGRHQHCVSALPAEVHGELGLPVVPEDAPVPLEAAWLHALPVLVHHPEQVRLDVPVRPRRRAAVRRQPLQQPVIEAPRIGRLGVPVAVRGPPHLADNDRHVAVPHCRQRRDQRVEVGVVHVGVHHTVVVHRRRPAVEEGEVQGEVVVEVEAEEGVDVDGEGRLVLGQELDHVRHDAGDLGAEPARRRHGVPGRGVVHVGVERDRRLDPVADAGVVERVLDVLQRRQGDLHERPLVRCQEWLVAHSHVPA</sequence>
<dbReference type="EMBL" id="CM022223">
    <property type="protein sequence ID" value="KAF7056752.1"/>
    <property type="molecule type" value="Genomic_DNA"/>
</dbReference>
<reference evidence="1" key="1">
    <citation type="journal article" date="2017" name="Gigascience">
        <title>The first near-complete assembly of the hexaploid bread wheat genome, Triticum aestivum.</title>
        <authorList>
            <person name="Zimin A.V."/>
            <person name="Puiu D."/>
            <person name="Hall R."/>
            <person name="Kingan S."/>
            <person name="Clavijo B.J."/>
            <person name="Salzberg S.L."/>
        </authorList>
    </citation>
    <scope>NUCLEOTIDE SEQUENCE</scope>
    <source>
        <tissue evidence="1">Leaf</tissue>
    </source>
</reference>
<comment type="caution">
    <text evidence="1">The sequence shown here is derived from an EMBL/GenBank/DDBJ whole genome shotgun (WGS) entry which is preliminary data.</text>
</comment>
<feature type="non-terminal residue" evidence="1">
    <location>
        <position position="349"/>
    </location>
</feature>
<feature type="non-terminal residue" evidence="1">
    <location>
        <position position="1"/>
    </location>
</feature>
<gene>
    <name evidence="1" type="ORF">CFC21_064133</name>
</gene>
<organism evidence="1">
    <name type="scientific">Triticum aestivum</name>
    <name type="common">Wheat</name>
    <dbReference type="NCBI Taxonomy" id="4565"/>
    <lineage>
        <taxon>Eukaryota</taxon>
        <taxon>Viridiplantae</taxon>
        <taxon>Streptophyta</taxon>
        <taxon>Embryophyta</taxon>
        <taxon>Tracheophyta</taxon>
        <taxon>Spermatophyta</taxon>
        <taxon>Magnoliopsida</taxon>
        <taxon>Liliopsida</taxon>
        <taxon>Poales</taxon>
        <taxon>Poaceae</taxon>
        <taxon>BOP clade</taxon>
        <taxon>Pooideae</taxon>
        <taxon>Triticodae</taxon>
        <taxon>Triticeae</taxon>
        <taxon>Triticinae</taxon>
        <taxon>Triticum</taxon>
    </lineage>
</organism>
<accession>A0A9R1KJV9</accession>
<dbReference type="AlphaFoldDB" id="A0A9R1KJV9"/>
<protein>
    <submittedName>
        <fullName evidence="1">Uncharacterized protein</fullName>
    </submittedName>
</protein>
<evidence type="ECO:0000313" key="1">
    <source>
        <dbReference type="EMBL" id="KAF7056752.1"/>
    </source>
</evidence>
<dbReference type="Proteomes" id="UP000815260">
    <property type="component" value="Chromosome 5A"/>
</dbReference>
<reference evidence="1" key="2">
    <citation type="submission" date="2020-03" db="EMBL/GenBank/DDBJ databases">
        <title>The second near-complete assembly of the hexaploid bread wheat (Triticum aestivum) genome.</title>
        <authorList>
            <person name="Zimin A.V."/>
            <person name="Puiu D."/>
            <person name="Shumante A."/>
            <person name="Alonge M."/>
            <person name="Salzberg S.L."/>
        </authorList>
    </citation>
    <scope>NUCLEOTIDE SEQUENCE</scope>
    <source>
        <tissue evidence="1">Leaf</tissue>
    </source>
</reference>
<proteinExistence type="predicted"/>